<keyword evidence="11" id="KW-0902">Two-component regulatory system</keyword>
<dbReference type="InterPro" id="IPR003661">
    <property type="entry name" value="HisK_dim/P_dom"/>
</dbReference>
<dbReference type="SUPFAM" id="SSF47384">
    <property type="entry name" value="Homodimeric domain of signal transducing histidine kinase"/>
    <property type="match status" value="1"/>
</dbReference>
<evidence type="ECO:0000256" key="12">
    <source>
        <dbReference type="ARBA" id="ARBA00023136"/>
    </source>
</evidence>
<dbReference type="FunFam" id="1.10.287.130:FF:000004">
    <property type="entry name" value="Ethylene receptor 1"/>
    <property type="match status" value="1"/>
</dbReference>
<dbReference type="PROSITE" id="PS50110">
    <property type="entry name" value="RESPONSE_REGULATORY"/>
    <property type="match status" value="1"/>
</dbReference>
<feature type="compositionally biased region" description="Polar residues" evidence="16">
    <location>
        <begin position="919"/>
        <end position="928"/>
    </location>
</feature>
<accession>A0A0X8HWI3</accession>
<dbReference type="GO" id="GO:0000155">
    <property type="term" value="F:phosphorelay sensor kinase activity"/>
    <property type="evidence" value="ECO:0007669"/>
    <property type="project" value="InterPro"/>
</dbReference>
<evidence type="ECO:0000259" key="18">
    <source>
        <dbReference type="PROSITE" id="PS50109"/>
    </source>
</evidence>
<name>A0A0X8HWI3_9SACH</name>
<keyword evidence="9" id="KW-0067">ATP-binding</keyword>
<dbReference type="SUPFAM" id="SSF55874">
    <property type="entry name" value="ATPase domain of HSP90 chaperone/DNA topoisomerase II/histidine kinase"/>
    <property type="match status" value="2"/>
</dbReference>
<dbReference type="Pfam" id="PF02518">
    <property type="entry name" value="HATPase_c"/>
    <property type="match status" value="1"/>
</dbReference>
<dbReference type="InterPro" id="IPR011006">
    <property type="entry name" value="CheY-like_superfamily"/>
</dbReference>
<dbReference type="InterPro" id="IPR036890">
    <property type="entry name" value="HATPase_C_sf"/>
</dbReference>
<evidence type="ECO:0000256" key="14">
    <source>
        <dbReference type="PROSITE-ProRule" id="PRU00169"/>
    </source>
</evidence>
<evidence type="ECO:0000256" key="4">
    <source>
        <dbReference type="ARBA" id="ARBA00022553"/>
    </source>
</evidence>
<dbReference type="RefSeq" id="XP_017990002.1">
    <property type="nucleotide sequence ID" value="XM_018134513.1"/>
</dbReference>
<dbReference type="CDD" id="cd06225">
    <property type="entry name" value="HAMP"/>
    <property type="match status" value="1"/>
</dbReference>
<feature type="compositionally biased region" description="Basic and acidic residues" evidence="16">
    <location>
        <begin position="907"/>
        <end position="918"/>
    </location>
</feature>
<keyword evidence="4 14" id="KW-0597">Phosphoprotein</keyword>
<keyword evidence="12 17" id="KW-0472">Membrane</keyword>
<evidence type="ECO:0000256" key="16">
    <source>
        <dbReference type="SAM" id="MobiDB-lite"/>
    </source>
</evidence>
<dbReference type="SMART" id="SM00448">
    <property type="entry name" value="REC"/>
    <property type="match status" value="1"/>
</dbReference>
<dbReference type="InterPro" id="IPR003660">
    <property type="entry name" value="HAMP_dom"/>
</dbReference>
<dbReference type="Gene3D" id="1.10.287.130">
    <property type="match status" value="1"/>
</dbReference>
<keyword evidence="10 17" id="KW-1133">Transmembrane helix</keyword>
<feature type="region of interest" description="Disordered" evidence="16">
    <location>
        <begin position="893"/>
        <end position="935"/>
    </location>
</feature>
<dbReference type="SMART" id="SM00388">
    <property type="entry name" value="HisKA"/>
    <property type="match status" value="1"/>
</dbReference>
<keyword evidence="6 17" id="KW-0812">Transmembrane</keyword>
<dbReference type="CDD" id="cd17546">
    <property type="entry name" value="REC_hyHK_CKI1_RcsC-like"/>
    <property type="match status" value="1"/>
</dbReference>
<dbReference type="InterPro" id="IPR036097">
    <property type="entry name" value="HisK_dim/P_sf"/>
</dbReference>
<evidence type="ECO:0000313" key="22">
    <source>
        <dbReference type="Proteomes" id="UP000243052"/>
    </source>
</evidence>
<evidence type="ECO:0000256" key="7">
    <source>
        <dbReference type="ARBA" id="ARBA00022741"/>
    </source>
</evidence>
<keyword evidence="15" id="KW-0175">Coiled coil</keyword>
<dbReference type="STRING" id="45286.A0A0X8HWI3"/>
<dbReference type="InterPro" id="IPR001789">
    <property type="entry name" value="Sig_transdc_resp-reg_receiver"/>
</dbReference>
<dbReference type="OrthoDB" id="60033at2759"/>
<keyword evidence="7" id="KW-0547">Nucleotide-binding</keyword>
<gene>
    <name evidence="21" type="ORF">AW171_hschr85078</name>
</gene>
<feature type="domain" description="HAMP" evidence="20">
    <location>
        <begin position="470"/>
        <end position="502"/>
    </location>
</feature>
<evidence type="ECO:0000256" key="13">
    <source>
        <dbReference type="ARBA" id="ARBA00023180"/>
    </source>
</evidence>
<dbReference type="Gene3D" id="6.10.340.10">
    <property type="match status" value="1"/>
</dbReference>
<dbReference type="GeneID" id="28726384"/>
<evidence type="ECO:0000256" key="1">
    <source>
        <dbReference type="ARBA" id="ARBA00000085"/>
    </source>
</evidence>
<dbReference type="InterPro" id="IPR050956">
    <property type="entry name" value="2C_system_His_kinase"/>
</dbReference>
<evidence type="ECO:0000256" key="2">
    <source>
        <dbReference type="ARBA" id="ARBA00004370"/>
    </source>
</evidence>
<dbReference type="PROSITE" id="PS50885">
    <property type="entry name" value="HAMP"/>
    <property type="match status" value="1"/>
</dbReference>
<evidence type="ECO:0000256" key="5">
    <source>
        <dbReference type="ARBA" id="ARBA00022679"/>
    </source>
</evidence>
<dbReference type="GO" id="GO:0005886">
    <property type="term" value="C:plasma membrane"/>
    <property type="evidence" value="ECO:0007669"/>
    <property type="project" value="UniProtKB-ARBA"/>
</dbReference>
<proteinExistence type="predicted"/>
<dbReference type="InterPro" id="IPR005467">
    <property type="entry name" value="His_kinase_dom"/>
</dbReference>
<evidence type="ECO:0000256" key="10">
    <source>
        <dbReference type="ARBA" id="ARBA00022989"/>
    </source>
</evidence>
<dbReference type="Gene3D" id="3.40.50.2300">
    <property type="match status" value="1"/>
</dbReference>
<dbReference type="Pfam" id="PF00072">
    <property type="entry name" value="Response_reg"/>
    <property type="match status" value="1"/>
</dbReference>
<evidence type="ECO:0000256" key="3">
    <source>
        <dbReference type="ARBA" id="ARBA00012438"/>
    </source>
</evidence>
<dbReference type="PANTHER" id="PTHR43719">
    <property type="entry name" value="TWO-COMPONENT HISTIDINE KINASE"/>
    <property type="match status" value="1"/>
</dbReference>
<feature type="region of interest" description="Disordered" evidence="16">
    <location>
        <begin position="394"/>
        <end position="415"/>
    </location>
</feature>
<dbReference type="PROSITE" id="PS50109">
    <property type="entry name" value="HIS_KIN"/>
    <property type="match status" value="1"/>
</dbReference>
<evidence type="ECO:0000256" key="8">
    <source>
        <dbReference type="ARBA" id="ARBA00022777"/>
    </source>
</evidence>
<keyword evidence="13" id="KW-0325">Glycoprotein</keyword>
<dbReference type="PRINTS" id="PR00344">
    <property type="entry name" value="BCTRLSENSOR"/>
</dbReference>
<feature type="modified residue" description="4-aspartylphosphate" evidence="14">
    <location>
        <position position="1013"/>
    </location>
</feature>
<evidence type="ECO:0000259" key="19">
    <source>
        <dbReference type="PROSITE" id="PS50110"/>
    </source>
</evidence>
<comment type="subcellular location">
    <subcellularLocation>
        <location evidence="2">Membrane</location>
    </subcellularLocation>
</comment>
<keyword evidence="5" id="KW-0808">Transferase</keyword>
<dbReference type="Gene3D" id="3.30.565.10">
    <property type="entry name" value="Histidine kinase-like ATPase, C-terminal domain"/>
    <property type="match status" value="1"/>
</dbReference>
<reference evidence="21 22" key="1">
    <citation type="submission" date="2016-01" db="EMBL/GenBank/DDBJ databases">
        <title>Genome sequence of the yeast Holleya sinecauda.</title>
        <authorList>
            <person name="Dietrich F.S."/>
        </authorList>
    </citation>
    <scope>NUCLEOTIDE SEQUENCE [LARGE SCALE GENOMIC DNA]</scope>
    <source>
        <strain evidence="21 22">ATCC 58844</strain>
    </source>
</reference>
<feature type="coiled-coil region" evidence="15">
    <location>
        <begin position="501"/>
        <end position="528"/>
    </location>
</feature>
<dbReference type="AlphaFoldDB" id="A0A0X8HWI3"/>
<evidence type="ECO:0000256" key="9">
    <source>
        <dbReference type="ARBA" id="ARBA00022840"/>
    </source>
</evidence>
<dbReference type="FunFam" id="3.40.50.2300:FF:000289">
    <property type="entry name" value="Osmosensing histidine protein kinase SLN1"/>
    <property type="match status" value="1"/>
</dbReference>
<evidence type="ECO:0000256" key="17">
    <source>
        <dbReference type="SAM" id="Phobius"/>
    </source>
</evidence>
<dbReference type="CDD" id="cd00082">
    <property type="entry name" value="HisKA"/>
    <property type="match status" value="1"/>
</dbReference>
<dbReference type="GO" id="GO:0007234">
    <property type="term" value="P:osmosensory signaling via phosphorelay pathway"/>
    <property type="evidence" value="ECO:0007669"/>
    <property type="project" value="UniProtKB-ARBA"/>
</dbReference>
<sequence length="1082" mass="120857">MFPKIFRPPFKLGLRTQLTILVCIIALSSLIILGVMTCVYFTMNYDAVIGERLHLSAQLKASQVDTTLSLLYHQCNMLSATEPIKNTLLKYRVVNNRSSVDWTQAEDVLSGYLTTSNTTYAIRLYDSAFNRVLSLTNTASSIPDKLLSVLLPLDSNDPLPSTIHDNALLVNPVRNDSMQYLMSISIPVFSTVSIITKSRDIAGYMTVVMSADVIKSMIHEATGLDKSKALLVSRVADPAGNSSSYEVLFPNELSNEHPPNGKYQIRSDSFLYDGFNERKGGVRTKGTSFLGSKVAVGYSPSSFFLVDWVAIIRQPIDEFSAPVVKLAKILTVTVIAVAVFVCILTFIITNWAVKPIVRLQKATEQIAAGRGLRSSTNESRNSSQSNFMMLTNSKSSYSGRRCSTPQVTTPRVSNSSGYTPGQCNAGIFRSMVEGNGYHENKFIPCEAQQSMPSSYDVSENYNISNRWTEARIPFYRRLFSDELSELTDTFNTMTDELDRYYALLEDRVRARTKQLEAAKIEAEEANEAKTVFIANISHELRTPLNGILGMTAIAMAEKDMEKVGNSLKLIFRSGELLLHILTELLTFSKNVMKRTKLEERNFSMIEVALQTKSIFGKLAVDQHVSFSIYLMPNVIRSMVLWGDSNRIIQIVMNLVSNALKFTPVDGKVLVKIKIVGEYDEERSKACEFSEVYIKPGTEITDECVVYSGRREIPKESEPVVITNNEKIVQNDVSTDSDTFSIGSFSSSDSSLYEDLPFHFQFKQENNIDSEDEDATSIEKVENPKTWVFAIEVEDTGPGIDPSLHDSIFKPFVQGDQTLSRQHGGTGLGLSICRQLATMMNGTMKLDNDVRKGCKFTFTVPLRQTGNVSFNEKESKFDDEFNVESKKNRKITFNIDKSNDSSGQLSKSPDRKKSGEFRSSHGTNETSSLRTDRPFLQSTGTAISTRSVSTVASLKTNTKVLIAEDNNVNQEVIKRMLFLEGNFDVDLVCDGQEALDKVKELMKSGGHYAIIFMDIQMPKVDGLLATKQIRNELNYKHPIVALTAFADDSNIKECLDAGMNDFLSKPIKRPMLKKILTKYSKIK</sequence>
<organism evidence="21 22">
    <name type="scientific">Eremothecium sinecaudum</name>
    <dbReference type="NCBI Taxonomy" id="45286"/>
    <lineage>
        <taxon>Eukaryota</taxon>
        <taxon>Fungi</taxon>
        <taxon>Dikarya</taxon>
        <taxon>Ascomycota</taxon>
        <taxon>Saccharomycotina</taxon>
        <taxon>Saccharomycetes</taxon>
        <taxon>Saccharomycetales</taxon>
        <taxon>Saccharomycetaceae</taxon>
        <taxon>Eremothecium</taxon>
    </lineage>
</organism>
<protein>
    <recommendedName>
        <fullName evidence="3">histidine kinase</fullName>
        <ecNumber evidence="3">2.7.13.3</ecNumber>
    </recommendedName>
</protein>
<dbReference type="SMART" id="SM00387">
    <property type="entry name" value="HATPase_c"/>
    <property type="match status" value="1"/>
</dbReference>
<dbReference type="SUPFAM" id="SSF52172">
    <property type="entry name" value="CheY-like"/>
    <property type="match status" value="1"/>
</dbReference>
<dbReference type="InterPro" id="IPR003594">
    <property type="entry name" value="HATPase_dom"/>
</dbReference>
<feature type="domain" description="Histidine kinase" evidence="18">
    <location>
        <begin position="535"/>
        <end position="863"/>
    </location>
</feature>
<evidence type="ECO:0000313" key="21">
    <source>
        <dbReference type="EMBL" id="AMD23006.1"/>
    </source>
</evidence>
<evidence type="ECO:0000259" key="20">
    <source>
        <dbReference type="PROSITE" id="PS50885"/>
    </source>
</evidence>
<dbReference type="InterPro" id="IPR004358">
    <property type="entry name" value="Sig_transdc_His_kin-like_C"/>
</dbReference>
<dbReference type="Proteomes" id="UP000243052">
    <property type="component" value="Chromosome viii"/>
</dbReference>
<evidence type="ECO:0000256" key="11">
    <source>
        <dbReference type="ARBA" id="ARBA00023012"/>
    </source>
</evidence>
<evidence type="ECO:0000256" key="6">
    <source>
        <dbReference type="ARBA" id="ARBA00022692"/>
    </source>
</evidence>
<keyword evidence="22" id="KW-1185">Reference proteome</keyword>
<dbReference type="Pfam" id="PF00512">
    <property type="entry name" value="HisKA"/>
    <property type="match status" value="1"/>
</dbReference>
<feature type="domain" description="Response regulatory" evidence="19">
    <location>
        <begin position="958"/>
        <end position="1079"/>
    </location>
</feature>
<dbReference type="EC" id="2.7.13.3" evidence="3"/>
<dbReference type="GO" id="GO:0005524">
    <property type="term" value="F:ATP binding"/>
    <property type="evidence" value="ECO:0007669"/>
    <property type="project" value="UniProtKB-KW"/>
</dbReference>
<feature type="transmembrane region" description="Helical" evidence="17">
    <location>
        <begin position="329"/>
        <end position="353"/>
    </location>
</feature>
<dbReference type="EMBL" id="CP014248">
    <property type="protein sequence ID" value="AMD23006.1"/>
    <property type="molecule type" value="Genomic_DNA"/>
</dbReference>
<keyword evidence="8" id="KW-0418">Kinase</keyword>
<feature type="transmembrane region" description="Helical" evidence="17">
    <location>
        <begin position="20"/>
        <end position="43"/>
    </location>
</feature>
<comment type="catalytic activity">
    <reaction evidence="1">
        <text>ATP + protein L-histidine = ADP + protein N-phospho-L-histidine.</text>
        <dbReference type="EC" id="2.7.13.3"/>
    </reaction>
</comment>
<evidence type="ECO:0000256" key="15">
    <source>
        <dbReference type="SAM" id="Coils"/>
    </source>
</evidence>
<dbReference type="PANTHER" id="PTHR43719:SF34">
    <property type="entry name" value="TWO-COMPONENT SYSTEM PROTEIN B"/>
    <property type="match status" value="1"/>
</dbReference>